<gene>
    <name evidence="7" type="ORF">PoB_007638900</name>
</gene>
<feature type="compositionally biased region" description="Basic and acidic residues" evidence="5">
    <location>
        <begin position="172"/>
        <end position="186"/>
    </location>
</feature>
<keyword evidence="2 6" id="KW-0812">Transmembrane</keyword>
<keyword evidence="3 6" id="KW-1133">Transmembrane helix</keyword>
<evidence type="ECO:0000256" key="6">
    <source>
        <dbReference type="SAM" id="Phobius"/>
    </source>
</evidence>
<sequence length="344" mass="38976">MVNWTDVLGLTSLLVGIILVTIAIPTQEWSTYGGNTLGLWRICPSQGGCTDVGDTTEIEVVRSMVLLGDIVALMGVIVMLVAFVLEASRDISSRWTKLIAAGVSLLAGAFILAGVVVYTIEVHDDLQTSFDEDKGYSFWLAITALIIMFISAFIFIVGTVMEERKRRKLSRKTKELRERSREENGFRKNGFPGRSRADVPRPYSENNHHNKHNNNYQNGHLPKTDHPNGYRRRHRSASPVRRDDFNNVVWDRYQHQYVPRLVPVSTVLPETQYFDPRLGLPLGTYQHVDPVGPKGFVTYVGGRPTGGHRRSPSGGYPGVHSLSDWRRQGHMQYSDPYLYQYHKY</sequence>
<dbReference type="Pfam" id="PF00822">
    <property type="entry name" value="PMP22_Claudin"/>
    <property type="match status" value="1"/>
</dbReference>
<dbReference type="GO" id="GO:0005886">
    <property type="term" value="C:plasma membrane"/>
    <property type="evidence" value="ECO:0007669"/>
    <property type="project" value="TreeGrafter"/>
</dbReference>
<feature type="transmembrane region" description="Helical" evidence="6">
    <location>
        <begin position="98"/>
        <end position="118"/>
    </location>
</feature>
<evidence type="ECO:0000256" key="3">
    <source>
        <dbReference type="ARBA" id="ARBA00022989"/>
    </source>
</evidence>
<evidence type="ECO:0000256" key="4">
    <source>
        <dbReference type="ARBA" id="ARBA00023136"/>
    </source>
</evidence>
<dbReference type="Gene3D" id="1.20.140.150">
    <property type="match status" value="1"/>
</dbReference>
<protein>
    <submittedName>
        <fullName evidence="7">Uncharacterized protein</fullName>
    </submittedName>
</protein>
<dbReference type="PANTHER" id="PTHR10671">
    <property type="entry name" value="EPITHELIAL MEMBRANE PROTEIN-RELATED"/>
    <property type="match status" value="1"/>
</dbReference>
<reference evidence="7 8" key="1">
    <citation type="journal article" date="2021" name="Elife">
        <title>Chloroplast acquisition without the gene transfer in kleptoplastic sea slugs, Plakobranchus ocellatus.</title>
        <authorList>
            <person name="Maeda T."/>
            <person name="Takahashi S."/>
            <person name="Yoshida T."/>
            <person name="Shimamura S."/>
            <person name="Takaki Y."/>
            <person name="Nagai Y."/>
            <person name="Toyoda A."/>
            <person name="Suzuki Y."/>
            <person name="Arimoto A."/>
            <person name="Ishii H."/>
            <person name="Satoh N."/>
            <person name="Nishiyama T."/>
            <person name="Hasebe M."/>
            <person name="Maruyama T."/>
            <person name="Minagawa J."/>
            <person name="Obokata J."/>
            <person name="Shigenobu S."/>
        </authorList>
    </citation>
    <scope>NUCLEOTIDE SEQUENCE [LARGE SCALE GENOMIC DNA]</scope>
</reference>
<keyword evidence="8" id="KW-1185">Reference proteome</keyword>
<keyword evidence="4 6" id="KW-0472">Membrane</keyword>
<dbReference type="InterPro" id="IPR050579">
    <property type="entry name" value="PMP-22/EMP/MP20-like"/>
</dbReference>
<comment type="caution">
    <text evidence="7">The sequence shown here is derived from an EMBL/GenBank/DDBJ whole genome shotgun (WGS) entry which is preliminary data.</text>
</comment>
<feature type="region of interest" description="Disordered" evidence="5">
    <location>
        <begin position="168"/>
        <end position="238"/>
    </location>
</feature>
<accession>A0AAV4E066</accession>
<dbReference type="AlphaFoldDB" id="A0AAV4E066"/>
<evidence type="ECO:0000256" key="1">
    <source>
        <dbReference type="ARBA" id="ARBA00004141"/>
    </source>
</evidence>
<evidence type="ECO:0000313" key="8">
    <source>
        <dbReference type="Proteomes" id="UP000735302"/>
    </source>
</evidence>
<dbReference type="PANTHER" id="PTHR10671:SF108">
    <property type="entry name" value="CLAUDIN FAMILY PROTEIN-RELATED"/>
    <property type="match status" value="1"/>
</dbReference>
<feature type="transmembrane region" description="Helical" evidence="6">
    <location>
        <begin position="7"/>
        <end position="24"/>
    </location>
</feature>
<comment type="subcellular location">
    <subcellularLocation>
        <location evidence="1">Membrane</location>
        <topology evidence="1">Multi-pass membrane protein</topology>
    </subcellularLocation>
</comment>
<organism evidence="7 8">
    <name type="scientific">Plakobranchus ocellatus</name>
    <dbReference type="NCBI Taxonomy" id="259542"/>
    <lineage>
        <taxon>Eukaryota</taxon>
        <taxon>Metazoa</taxon>
        <taxon>Spiralia</taxon>
        <taxon>Lophotrochozoa</taxon>
        <taxon>Mollusca</taxon>
        <taxon>Gastropoda</taxon>
        <taxon>Heterobranchia</taxon>
        <taxon>Euthyneura</taxon>
        <taxon>Panpulmonata</taxon>
        <taxon>Sacoglossa</taxon>
        <taxon>Placobranchoidea</taxon>
        <taxon>Plakobranchidae</taxon>
        <taxon>Plakobranchus</taxon>
    </lineage>
</organism>
<dbReference type="InterPro" id="IPR004031">
    <property type="entry name" value="PMP22/EMP/MP20/Claudin"/>
</dbReference>
<feature type="transmembrane region" description="Helical" evidence="6">
    <location>
        <begin position="64"/>
        <end position="86"/>
    </location>
</feature>
<name>A0AAV4E066_9GAST</name>
<dbReference type="EMBL" id="BLXT01008548">
    <property type="protein sequence ID" value="GFO49884.1"/>
    <property type="molecule type" value="Genomic_DNA"/>
</dbReference>
<dbReference type="Proteomes" id="UP000735302">
    <property type="component" value="Unassembled WGS sequence"/>
</dbReference>
<evidence type="ECO:0000256" key="5">
    <source>
        <dbReference type="SAM" id="MobiDB-lite"/>
    </source>
</evidence>
<evidence type="ECO:0000256" key="2">
    <source>
        <dbReference type="ARBA" id="ARBA00022692"/>
    </source>
</evidence>
<feature type="transmembrane region" description="Helical" evidence="6">
    <location>
        <begin position="138"/>
        <end position="161"/>
    </location>
</feature>
<evidence type="ECO:0000313" key="7">
    <source>
        <dbReference type="EMBL" id="GFO49884.1"/>
    </source>
</evidence>
<proteinExistence type="predicted"/>